<evidence type="ECO:0000259" key="1">
    <source>
        <dbReference type="Pfam" id="PF06114"/>
    </source>
</evidence>
<sequence>MRQNEIIELARGIRKKFNTINTFEICEKLDIPISFTKLKPNIYPAYTIQVGEKPVINLNVHFTVESQLVLCAHELGHVLMHSDKIINQFNDNHNGNYEYEANLFAVALLFNQDSICIDMREMDNYMLKNLLDYNIHLKM</sequence>
<gene>
    <name evidence="2" type="ORF">CLMAG_13760</name>
</gene>
<keyword evidence="3" id="KW-1185">Reference proteome</keyword>
<dbReference type="STRING" id="1121326.CLMAG_13760"/>
<dbReference type="Proteomes" id="UP000076603">
    <property type="component" value="Unassembled WGS sequence"/>
</dbReference>
<dbReference type="EMBL" id="LWAE01000001">
    <property type="protein sequence ID" value="KZL94323.1"/>
    <property type="molecule type" value="Genomic_DNA"/>
</dbReference>
<evidence type="ECO:0000313" key="3">
    <source>
        <dbReference type="Proteomes" id="UP000076603"/>
    </source>
</evidence>
<dbReference type="RefSeq" id="WP_066619687.1">
    <property type="nucleotide sequence ID" value="NZ_FQXL01000074.1"/>
</dbReference>
<dbReference type="PATRIC" id="fig|1121326.3.peg.1346"/>
<dbReference type="InterPro" id="IPR010359">
    <property type="entry name" value="IrrE_HExxH"/>
</dbReference>
<organism evidence="2 3">
    <name type="scientific">Clostridium magnum DSM 2767</name>
    <dbReference type="NCBI Taxonomy" id="1121326"/>
    <lineage>
        <taxon>Bacteria</taxon>
        <taxon>Bacillati</taxon>
        <taxon>Bacillota</taxon>
        <taxon>Clostridia</taxon>
        <taxon>Eubacteriales</taxon>
        <taxon>Clostridiaceae</taxon>
        <taxon>Clostridium</taxon>
    </lineage>
</organism>
<evidence type="ECO:0000313" key="2">
    <source>
        <dbReference type="EMBL" id="KZL94323.1"/>
    </source>
</evidence>
<proteinExistence type="predicted"/>
<name>A0A162UV96_9CLOT</name>
<protein>
    <recommendedName>
        <fullName evidence="1">IrrE N-terminal-like domain-containing protein</fullName>
    </recommendedName>
</protein>
<dbReference type="Gene3D" id="1.10.10.2910">
    <property type="match status" value="1"/>
</dbReference>
<comment type="caution">
    <text evidence="2">The sequence shown here is derived from an EMBL/GenBank/DDBJ whole genome shotgun (WGS) entry which is preliminary data.</text>
</comment>
<feature type="domain" description="IrrE N-terminal-like" evidence="1">
    <location>
        <begin position="26"/>
        <end position="118"/>
    </location>
</feature>
<dbReference type="AlphaFoldDB" id="A0A162UV96"/>
<accession>A0A162UV96</accession>
<dbReference type="Pfam" id="PF06114">
    <property type="entry name" value="Peptidase_M78"/>
    <property type="match status" value="1"/>
</dbReference>
<reference evidence="2 3" key="1">
    <citation type="submission" date="2016-04" db="EMBL/GenBank/DDBJ databases">
        <title>Genome sequence of Clostridium magnum DSM 2767.</title>
        <authorList>
            <person name="Poehlein A."/>
            <person name="Uhlig R."/>
            <person name="Fischer R."/>
            <person name="Bahl H."/>
            <person name="Daniel R."/>
        </authorList>
    </citation>
    <scope>NUCLEOTIDE SEQUENCE [LARGE SCALE GENOMIC DNA]</scope>
    <source>
        <strain evidence="2 3">DSM 2767</strain>
    </source>
</reference>
<dbReference type="OrthoDB" id="9816277at2"/>